<evidence type="ECO:0000313" key="2">
    <source>
        <dbReference type="EMBL" id="KAF0889602.1"/>
    </source>
</evidence>
<feature type="compositionally biased region" description="Low complexity" evidence="1">
    <location>
        <begin position="19"/>
        <end position="31"/>
    </location>
</feature>
<name>A0A6G1BP43_9ORYZ</name>
<evidence type="ECO:0000313" key="3">
    <source>
        <dbReference type="Proteomes" id="UP000479710"/>
    </source>
</evidence>
<organism evidence="2 3">
    <name type="scientific">Oryza meyeriana var. granulata</name>
    <dbReference type="NCBI Taxonomy" id="110450"/>
    <lineage>
        <taxon>Eukaryota</taxon>
        <taxon>Viridiplantae</taxon>
        <taxon>Streptophyta</taxon>
        <taxon>Embryophyta</taxon>
        <taxon>Tracheophyta</taxon>
        <taxon>Spermatophyta</taxon>
        <taxon>Magnoliopsida</taxon>
        <taxon>Liliopsida</taxon>
        <taxon>Poales</taxon>
        <taxon>Poaceae</taxon>
        <taxon>BOP clade</taxon>
        <taxon>Oryzoideae</taxon>
        <taxon>Oryzeae</taxon>
        <taxon>Oryzinae</taxon>
        <taxon>Oryza</taxon>
        <taxon>Oryza meyeriana</taxon>
    </lineage>
</organism>
<keyword evidence="3" id="KW-1185">Reference proteome</keyword>
<dbReference type="Proteomes" id="UP000479710">
    <property type="component" value="Unassembled WGS sequence"/>
</dbReference>
<sequence length="108" mass="10703">MATPSLPALPAPPGTQSIASGSASASHHVGVTASSSTPESAARPTIATDCVTIQSIVADLDIAKLLSNTLVLQVSTGLSSTHLINALVAETVAGAHCIICCILSAKND</sequence>
<feature type="region of interest" description="Disordered" evidence="1">
    <location>
        <begin position="1"/>
        <end position="43"/>
    </location>
</feature>
<proteinExistence type="predicted"/>
<comment type="caution">
    <text evidence="2">The sequence shown here is derived from an EMBL/GenBank/DDBJ whole genome shotgun (WGS) entry which is preliminary data.</text>
</comment>
<gene>
    <name evidence="2" type="ORF">E2562_029276</name>
</gene>
<reference evidence="2 3" key="1">
    <citation type="submission" date="2019-11" db="EMBL/GenBank/DDBJ databases">
        <title>Whole genome sequence of Oryza granulata.</title>
        <authorList>
            <person name="Li W."/>
        </authorList>
    </citation>
    <scope>NUCLEOTIDE SEQUENCE [LARGE SCALE GENOMIC DNA]</scope>
    <source>
        <strain evidence="3">cv. Menghai</strain>
        <tissue evidence="2">Leaf</tissue>
    </source>
</reference>
<evidence type="ECO:0000256" key="1">
    <source>
        <dbReference type="SAM" id="MobiDB-lite"/>
    </source>
</evidence>
<dbReference type="AlphaFoldDB" id="A0A6G1BP43"/>
<protein>
    <submittedName>
        <fullName evidence="2">Uncharacterized protein</fullName>
    </submittedName>
</protein>
<dbReference type="EMBL" id="SPHZ02000012">
    <property type="protein sequence ID" value="KAF0889602.1"/>
    <property type="molecule type" value="Genomic_DNA"/>
</dbReference>
<accession>A0A6G1BP43</accession>